<dbReference type="EMBL" id="FP565575">
    <property type="protein sequence ID" value="CBE68074.1"/>
    <property type="molecule type" value="Genomic_DNA"/>
</dbReference>
<name>D5MMX4_METO1</name>
<reference evidence="1 2" key="1">
    <citation type="journal article" date="2010" name="Nature">
        <title>Nitrite-driven anaerobic methane oxidation by oxygenic bacteria.</title>
        <authorList>
            <person name="Ettwig K.F."/>
            <person name="Butler M.K."/>
            <person name="Le Paslier D."/>
            <person name="Pelletier E."/>
            <person name="Mangenot S."/>
            <person name="Kuypers M.M.M."/>
            <person name="Schreiber F."/>
            <person name="Dutilh B.E."/>
            <person name="Zedelius J."/>
            <person name="de Beer D."/>
            <person name="Gloerich J."/>
            <person name="Wessels H.J.C.T."/>
            <person name="van Allen T."/>
            <person name="Luesken F."/>
            <person name="Wu M."/>
            <person name="van de Pas-Schoonen K.T."/>
            <person name="Op den Camp H.J.M."/>
            <person name="Janssen-Megens E.M."/>
            <person name="Francoijs K-J."/>
            <person name="Stunnenberg H."/>
            <person name="Weissenbach J."/>
            <person name="Jetten M.S.M."/>
            <person name="Strous M."/>
        </authorList>
    </citation>
    <scope>NUCLEOTIDE SEQUENCE [LARGE SCALE GENOMIC DNA]</scope>
</reference>
<sequence length="63" mass="7032">MSCLQERPSIPFIGILGKETKQADLSDKHRVGLAHNWGSPYISSEEAPVNGRWLKEPRASTKL</sequence>
<gene>
    <name evidence="1" type="ORF">DAMO_1013</name>
</gene>
<evidence type="ECO:0000313" key="1">
    <source>
        <dbReference type="EMBL" id="CBE68074.1"/>
    </source>
</evidence>
<dbReference type="AlphaFoldDB" id="D5MMX4"/>
<protein>
    <submittedName>
        <fullName evidence="1">Uncharacterized protein</fullName>
    </submittedName>
</protein>
<dbReference type="HOGENOM" id="CLU_2877434_0_0_0"/>
<evidence type="ECO:0000313" key="2">
    <source>
        <dbReference type="Proteomes" id="UP000006898"/>
    </source>
</evidence>
<accession>D5MMX4</accession>
<dbReference type="Proteomes" id="UP000006898">
    <property type="component" value="Chromosome"/>
</dbReference>
<organism evidence="1 2">
    <name type="scientific">Methylomirabilis oxygeniifera</name>
    <dbReference type="NCBI Taxonomy" id="671143"/>
    <lineage>
        <taxon>Bacteria</taxon>
        <taxon>Candidatus Methylomirabilota</taxon>
        <taxon>Candidatus Methylomirabilia</taxon>
        <taxon>Candidatus Methylomirabilales</taxon>
        <taxon>Candidatus Methylomirabilaceae</taxon>
        <taxon>Candidatus Methylomirabilis</taxon>
    </lineage>
</organism>
<dbReference type="KEGG" id="mox:DAMO_1013"/>
<dbReference type="STRING" id="671143.DAMO_1013"/>
<proteinExistence type="predicted"/>